<dbReference type="InterPro" id="IPR020846">
    <property type="entry name" value="MFS_dom"/>
</dbReference>
<evidence type="ECO:0000256" key="5">
    <source>
        <dbReference type="ARBA" id="ARBA00022989"/>
    </source>
</evidence>
<evidence type="ECO:0000256" key="1">
    <source>
        <dbReference type="ARBA" id="ARBA00004651"/>
    </source>
</evidence>
<feature type="transmembrane region" description="Helical" evidence="8">
    <location>
        <begin position="147"/>
        <end position="169"/>
    </location>
</feature>
<feature type="transmembrane region" description="Helical" evidence="8">
    <location>
        <begin position="443"/>
        <end position="468"/>
    </location>
</feature>
<dbReference type="PRINTS" id="PR00171">
    <property type="entry name" value="SUGRTRNSPORT"/>
</dbReference>
<feature type="transmembrane region" description="Helical" evidence="8">
    <location>
        <begin position="48"/>
        <end position="73"/>
    </location>
</feature>
<feature type="transmembrane region" description="Helical" evidence="8">
    <location>
        <begin position="123"/>
        <end position="141"/>
    </location>
</feature>
<dbReference type="PANTHER" id="PTHR48020">
    <property type="entry name" value="PROTON MYO-INOSITOL COTRANSPORTER"/>
    <property type="match status" value="1"/>
</dbReference>
<keyword evidence="5 8" id="KW-1133">Transmembrane helix</keyword>
<feature type="transmembrane region" description="Helical" evidence="8">
    <location>
        <begin position="329"/>
        <end position="349"/>
    </location>
</feature>
<feature type="region of interest" description="Disordered" evidence="7">
    <location>
        <begin position="1"/>
        <end position="26"/>
    </location>
</feature>
<feature type="transmembrane region" description="Helical" evidence="8">
    <location>
        <begin position="93"/>
        <end position="111"/>
    </location>
</feature>
<protein>
    <submittedName>
        <fullName evidence="10">Major myo-inositol transporter IolT</fullName>
    </submittedName>
</protein>
<keyword evidence="4 8" id="KW-0812">Transmembrane</keyword>
<organism evidence="10 11">
    <name type="scientific">Corynebacterium massiliense DSM 45435</name>
    <dbReference type="NCBI Taxonomy" id="1121364"/>
    <lineage>
        <taxon>Bacteria</taxon>
        <taxon>Bacillati</taxon>
        <taxon>Actinomycetota</taxon>
        <taxon>Actinomycetes</taxon>
        <taxon>Mycobacteriales</taxon>
        <taxon>Corynebacteriaceae</taxon>
        <taxon>Corynebacterium</taxon>
    </lineage>
</organism>
<comment type="similarity">
    <text evidence="2">Belongs to the major facilitator superfamily. Sugar transporter (TC 2.A.1.1) family.</text>
</comment>
<evidence type="ECO:0000256" key="4">
    <source>
        <dbReference type="ARBA" id="ARBA00022692"/>
    </source>
</evidence>
<evidence type="ECO:0000256" key="6">
    <source>
        <dbReference type="ARBA" id="ARBA00023136"/>
    </source>
</evidence>
<keyword evidence="6 8" id="KW-0472">Membrane</keyword>
<dbReference type="InterPro" id="IPR050814">
    <property type="entry name" value="Myo-inositol_Transporter"/>
</dbReference>
<evidence type="ECO:0000256" key="3">
    <source>
        <dbReference type="ARBA" id="ARBA00022448"/>
    </source>
</evidence>
<dbReference type="EMBL" id="CP063189">
    <property type="protein sequence ID" value="WCZ31968.1"/>
    <property type="molecule type" value="Genomic_DNA"/>
</dbReference>
<evidence type="ECO:0000313" key="11">
    <source>
        <dbReference type="Proteomes" id="UP001220064"/>
    </source>
</evidence>
<feature type="transmembrane region" description="Helical" evidence="8">
    <location>
        <begin position="369"/>
        <end position="392"/>
    </location>
</feature>
<dbReference type="PROSITE" id="PS00217">
    <property type="entry name" value="SUGAR_TRANSPORT_2"/>
    <property type="match status" value="1"/>
</dbReference>
<dbReference type="InterPro" id="IPR005828">
    <property type="entry name" value="MFS_sugar_transport-like"/>
</dbReference>
<evidence type="ECO:0000256" key="8">
    <source>
        <dbReference type="SAM" id="Phobius"/>
    </source>
</evidence>
<gene>
    <name evidence="10" type="primary">iolT</name>
    <name evidence="10" type="ORF">CMASS_02545</name>
</gene>
<feature type="transmembrane region" description="Helical" evidence="8">
    <location>
        <begin position="247"/>
        <end position="269"/>
    </location>
</feature>
<comment type="subcellular location">
    <subcellularLocation>
        <location evidence="1">Cell membrane</location>
        <topology evidence="1">Multi-pass membrane protein</topology>
    </subcellularLocation>
</comment>
<feature type="transmembrane region" description="Helical" evidence="8">
    <location>
        <begin position="509"/>
        <end position="526"/>
    </location>
</feature>
<keyword evidence="11" id="KW-1185">Reference proteome</keyword>
<dbReference type="Proteomes" id="UP001220064">
    <property type="component" value="Chromosome"/>
</dbReference>
<keyword evidence="3" id="KW-0813">Transport</keyword>
<feature type="compositionally biased region" description="Basic residues" evidence="7">
    <location>
        <begin position="8"/>
        <end position="21"/>
    </location>
</feature>
<dbReference type="PANTHER" id="PTHR48020:SF12">
    <property type="entry name" value="PROTON MYO-INOSITOL COTRANSPORTER"/>
    <property type="match status" value="1"/>
</dbReference>
<sequence length="554" mass="59533">MSDSAKRSGGKKPGARPRLRTRFPGQRTRDRIGRVVDSTDPSGKKVSIGLLALVTTLGGFLFGYDTGVISGALPYMHMPKEAGGLHLTAVEEGLIGALLLLGCAFGSIIFGALSDRIGRRRNLLVLAVVFLIGAVGCSLAPNLALLYLARFVLGLAVGGASATVPVFLAEMAPKNLRGSMVAIDQLMIVTGQFAAFAMNALLAALQGGPEATVADDPSGKFAAGETVAWDMLAGINGVTVDGGNGAVWRWMLIVASLPAIGLWFGVRLMPDSARWHMARGEIAAAAAELKRVRSNEQEVETELREMYTSLRKEKRRKNLSLRKAMQVKWLRSLVILGVSLAVLQQLTGVNTMMYYAPRVLHAAGLSSEASIILNIFTGLASIIGAVIGIVALRKLPRRTVLLGGQTILTIALLLMTLLFLFGISPYMQDDGTISQDIPNYLPYLAVGVIVIFMIGMQGGPGPVMWVMLSELFPSKIRSSATGVSVFMNWMTNMLVTLLFPVIMDGVGPVFTYGLFVAINVAAWIYYSRHVPETFNSSLEELEERFKQEGITAGK</sequence>
<evidence type="ECO:0000313" key="10">
    <source>
        <dbReference type="EMBL" id="WCZ31968.1"/>
    </source>
</evidence>
<dbReference type="Gene3D" id="1.20.1250.20">
    <property type="entry name" value="MFS general substrate transporter like domains"/>
    <property type="match status" value="1"/>
</dbReference>
<dbReference type="SUPFAM" id="SSF103473">
    <property type="entry name" value="MFS general substrate transporter"/>
    <property type="match status" value="1"/>
</dbReference>
<feature type="transmembrane region" description="Helical" evidence="8">
    <location>
        <begin position="181"/>
        <end position="205"/>
    </location>
</feature>
<dbReference type="RefSeq" id="WP_169460795.1">
    <property type="nucleotide sequence ID" value="NZ_ATVG01000003.1"/>
</dbReference>
<reference evidence="10 11" key="1">
    <citation type="submission" date="2020-10" db="EMBL/GenBank/DDBJ databases">
        <title>Complete genome sequence of Corynebacterium massiliense DSM 45435, type strain of Corynebacterium massiliense.</title>
        <authorList>
            <person name="Busche T."/>
            <person name="Kalinowski J."/>
            <person name="Ruckert C."/>
        </authorList>
    </citation>
    <scope>NUCLEOTIDE SEQUENCE [LARGE SCALE GENOMIC DNA]</scope>
    <source>
        <strain evidence="10 11">DSM 45435</strain>
    </source>
</reference>
<feature type="transmembrane region" description="Helical" evidence="8">
    <location>
        <begin position="399"/>
        <end position="423"/>
    </location>
</feature>
<evidence type="ECO:0000256" key="2">
    <source>
        <dbReference type="ARBA" id="ARBA00010992"/>
    </source>
</evidence>
<name>A0ABY7U6R9_9CORY</name>
<dbReference type="InterPro" id="IPR036259">
    <property type="entry name" value="MFS_trans_sf"/>
</dbReference>
<feature type="domain" description="Major facilitator superfamily (MFS) profile" evidence="9">
    <location>
        <begin position="51"/>
        <end position="534"/>
    </location>
</feature>
<dbReference type="InterPro" id="IPR005829">
    <property type="entry name" value="Sugar_transporter_CS"/>
</dbReference>
<evidence type="ECO:0000259" key="9">
    <source>
        <dbReference type="PROSITE" id="PS50850"/>
    </source>
</evidence>
<dbReference type="InterPro" id="IPR003663">
    <property type="entry name" value="Sugar/inositol_transpt"/>
</dbReference>
<proteinExistence type="inferred from homology"/>
<accession>A0ABY7U6R9</accession>
<evidence type="ECO:0000256" key="7">
    <source>
        <dbReference type="SAM" id="MobiDB-lite"/>
    </source>
</evidence>
<dbReference type="Pfam" id="PF00083">
    <property type="entry name" value="Sugar_tr"/>
    <property type="match status" value="1"/>
</dbReference>
<feature type="transmembrane region" description="Helical" evidence="8">
    <location>
        <begin position="480"/>
        <end position="503"/>
    </location>
</feature>
<dbReference type="PROSITE" id="PS50850">
    <property type="entry name" value="MFS"/>
    <property type="match status" value="1"/>
</dbReference>